<dbReference type="InterPro" id="IPR015919">
    <property type="entry name" value="Cadherin-like_sf"/>
</dbReference>
<dbReference type="eggNOG" id="KOG1834">
    <property type="taxonomic scope" value="Eukaryota"/>
</dbReference>
<name>T1J4B1_STRMM</name>
<evidence type="ECO:0000256" key="5">
    <source>
        <dbReference type="ARBA" id="ARBA00022837"/>
    </source>
</evidence>
<dbReference type="InterPro" id="IPR045588">
    <property type="entry name" value="CLSTN_C"/>
</dbReference>
<keyword evidence="19" id="KW-1185">Reference proteome</keyword>
<keyword evidence="4" id="KW-0677">Repeat</keyword>
<evidence type="ECO:0000256" key="1">
    <source>
        <dbReference type="ARBA" id="ARBA00022475"/>
    </source>
</evidence>
<dbReference type="FunFam" id="2.60.40.60:FF:000025">
    <property type="entry name" value="Calsyntenin 1"/>
    <property type="match status" value="1"/>
</dbReference>
<evidence type="ECO:0000313" key="19">
    <source>
        <dbReference type="Proteomes" id="UP000014500"/>
    </source>
</evidence>
<evidence type="ECO:0000256" key="6">
    <source>
        <dbReference type="ARBA" id="ARBA00022889"/>
    </source>
</evidence>
<keyword evidence="8" id="KW-0770">Synapse</keyword>
<evidence type="ECO:0000256" key="3">
    <source>
        <dbReference type="ARBA" id="ARBA00022729"/>
    </source>
</evidence>
<evidence type="ECO:0000256" key="2">
    <source>
        <dbReference type="ARBA" id="ARBA00022692"/>
    </source>
</evidence>
<dbReference type="OMA" id="CWQGSDN"/>
<feature type="signal peptide" evidence="16">
    <location>
        <begin position="1"/>
        <end position="17"/>
    </location>
</feature>
<dbReference type="Gene3D" id="2.60.120.200">
    <property type="match status" value="1"/>
</dbReference>
<dbReference type="CDD" id="cd11304">
    <property type="entry name" value="Cadherin_repeat"/>
    <property type="match status" value="2"/>
</dbReference>
<evidence type="ECO:0000256" key="10">
    <source>
        <dbReference type="ARBA" id="ARBA00023180"/>
    </source>
</evidence>
<dbReference type="STRING" id="126957.T1J4B1"/>
<accession>T1J4B1</accession>
<dbReference type="GO" id="GO:0045211">
    <property type="term" value="C:postsynaptic membrane"/>
    <property type="evidence" value="ECO:0007669"/>
    <property type="project" value="UniProtKB-SubCell"/>
</dbReference>
<dbReference type="PRINTS" id="PR00205">
    <property type="entry name" value="CADHERIN"/>
</dbReference>
<evidence type="ECO:0000256" key="4">
    <source>
        <dbReference type="ARBA" id="ARBA00022737"/>
    </source>
</evidence>
<proteinExistence type="inferred from homology"/>
<keyword evidence="3 16" id="KW-0732">Signal</keyword>
<dbReference type="GO" id="GO:0051965">
    <property type="term" value="P:positive regulation of synapse assembly"/>
    <property type="evidence" value="ECO:0007669"/>
    <property type="project" value="TreeGrafter"/>
</dbReference>
<protein>
    <recommendedName>
        <fullName evidence="17">Cadherin domain-containing protein</fullName>
    </recommendedName>
</protein>
<evidence type="ECO:0000313" key="18">
    <source>
        <dbReference type="EnsemblMetazoa" id="SMAR008442-PA"/>
    </source>
</evidence>
<feature type="compositionally biased region" description="Acidic residues" evidence="15">
    <location>
        <begin position="888"/>
        <end position="897"/>
    </location>
</feature>
<organism evidence="18 19">
    <name type="scientific">Strigamia maritima</name>
    <name type="common">European centipede</name>
    <name type="synonym">Geophilus maritimus</name>
    <dbReference type="NCBI Taxonomy" id="126957"/>
    <lineage>
        <taxon>Eukaryota</taxon>
        <taxon>Metazoa</taxon>
        <taxon>Ecdysozoa</taxon>
        <taxon>Arthropoda</taxon>
        <taxon>Myriapoda</taxon>
        <taxon>Chilopoda</taxon>
        <taxon>Pleurostigmophora</taxon>
        <taxon>Geophilomorpha</taxon>
        <taxon>Linotaeniidae</taxon>
        <taxon>Strigamia</taxon>
    </lineage>
</organism>
<dbReference type="Proteomes" id="UP000014500">
    <property type="component" value="Unassembled WGS sequence"/>
</dbReference>
<dbReference type="PhylomeDB" id="T1J4B1"/>
<dbReference type="InterPro" id="IPR013320">
    <property type="entry name" value="ConA-like_dom_sf"/>
</dbReference>
<evidence type="ECO:0000256" key="11">
    <source>
        <dbReference type="ARBA" id="ARBA00023257"/>
    </source>
</evidence>
<dbReference type="PANTHER" id="PTHR14139:SF2">
    <property type="entry name" value="CALSYNTENIN-1"/>
    <property type="match status" value="1"/>
</dbReference>
<dbReference type="EnsemblMetazoa" id="SMAR008442-RA">
    <property type="protein sequence ID" value="SMAR008442-PA"/>
    <property type="gene ID" value="SMAR008442"/>
</dbReference>
<evidence type="ECO:0000256" key="7">
    <source>
        <dbReference type="ARBA" id="ARBA00022989"/>
    </source>
</evidence>
<dbReference type="Pfam" id="PF19699">
    <property type="entry name" value="CLSTN_C"/>
    <property type="match status" value="1"/>
</dbReference>
<dbReference type="PANTHER" id="PTHR14139">
    <property type="entry name" value="CALSYNTENIN"/>
    <property type="match status" value="1"/>
</dbReference>
<dbReference type="SUPFAM" id="SSF49899">
    <property type="entry name" value="Concanavalin A-like lectins/glucanases"/>
    <property type="match status" value="1"/>
</dbReference>
<dbReference type="AlphaFoldDB" id="T1J4B1"/>
<keyword evidence="5 14" id="KW-0106">Calcium</keyword>
<evidence type="ECO:0000259" key="17">
    <source>
        <dbReference type="PROSITE" id="PS50268"/>
    </source>
</evidence>
<dbReference type="Pfam" id="PF13385">
    <property type="entry name" value="Laminin_G_3"/>
    <property type="match status" value="1"/>
</dbReference>
<feature type="region of interest" description="Disordered" evidence="15">
    <location>
        <begin position="812"/>
        <end position="832"/>
    </location>
</feature>
<dbReference type="SUPFAM" id="SSF49313">
    <property type="entry name" value="Cadherin-like"/>
    <property type="match status" value="1"/>
</dbReference>
<evidence type="ECO:0000256" key="14">
    <source>
        <dbReference type="PROSITE-ProRule" id="PRU00043"/>
    </source>
</evidence>
<keyword evidence="1" id="KW-1003">Cell membrane</keyword>
<reference evidence="19" key="1">
    <citation type="submission" date="2011-05" db="EMBL/GenBank/DDBJ databases">
        <authorList>
            <person name="Richards S.R."/>
            <person name="Qu J."/>
            <person name="Jiang H."/>
            <person name="Jhangiani S.N."/>
            <person name="Agravi P."/>
            <person name="Goodspeed R."/>
            <person name="Gross S."/>
            <person name="Mandapat C."/>
            <person name="Jackson L."/>
            <person name="Mathew T."/>
            <person name="Pu L."/>
            <person name="Thornton R."/>
            <person name="Saada N."/>
            <person name="Wilczek-Boney K.B."/>
            <person name="Lee S."/>
            <person name="Kovar C."/>
            <person name="Wu Y."/>
            <person name="Scherer S.E."/>
            <person name="Worley K.C."/>
            <person name="Muzny D.M."/>
            <person name="Gibbs R."/>
        </authorList>
    </citation>
    <scope>NUCLEOTIDE SEQUENCE</scope>
    <source>
        <strain evidence="19">Brora</strain>
    </source>
</reference>
<evidence type="ECO:0000256" key="13">
    <source>
        <dbReference type="ARBA" id="ARBA00035015"/>
    </source>
</evidence>
<dbReference type="GO" id="GO:0009986">
    <property type="term" value="C:cell surface"/>
    <property type="evidence" value="ECO:0007669"/>
    <property type="project" value="TreeGrafter"/>
</dbReference>
<keyword evidence="2" id="KW-0812">Transmembrane</keyword>
<evidence type="ECO:0000256" key="12">
    <source>
        <dbReference type="ARBA" id="ARBA00035006"/>
    </source>
</evidence>
<dbReference type="HOGENOM" id="CLU_008904_0_0_1"/>
<evidence type="ECO:0000256" key="16">
    <source>
        <dbReference type="SAM" id="SignalP"/>
    </source>
</evidence>
<dbReference type="FunFam" id="2.60.40.60:FF:000285">
    <property type="entry name" value="Calsyntenin-1, isoform C"/>
    <property type="match status" value="1"/>
</dbReference>
<evidence type="ECO:0000256" key="9">
    <source>
        <dbReference type="ARBA" id="ARBA00023136"/>
    </source>
</evidence>
<feature type="chain" id="PRO_5004579219" description="Cadherin domain-containing protein" evidence="16">
    <location>
        <begin position="18"/>
        <end position="897"/>
    </location>
</feature>
<dbReference type="InterPro" id="IPR002126">
    <property type="entry name" value="Cadherin-like_dom"/>
</dbReference>
<comment type="similarity">
    <text evidence="13">Belongs to the calsyntenin family.</text>
</comment>
<keyword evidence="6" id="KW-0130">Cell adhesion</keyword>
<feature type="region of interest" description="Disordered" evidence="15">
    <location>
        <begin position="846"/>
        <end position="897"/>
    </location>
</feature>
<dbReference type="Gene3D" id="2.60.40.60">
    <property type="entry name" value="Cadherins"/>
    <property type="match status" value="2"/>
</dbReference>
<dbReference type="GO" id="GO:0007156">
    <property type="term" value="P:homophilic cell adhesion via plasma membrane adhesion molecules"/>
    <property type="evidence" value="ECO:0007669"/>
    <property type="project" value="InterPro"/>
</dbReference>
<feature type="domain" description="Cadherin" evidence="17">
    <location>
        <begin position="135"/>
        <end position="240"/>
    </location>
</feature>
<keyword evidence="11" id="KW-0628">Postsynaptic cell membrane</keyword>
<dbReference type="Pfam" id="PF00028">
    <property type="entry name" value="Cadherin"/>
    <property type="match status" value="1"/>
</dbReference>
<evidence type="ECO:0000256" key="8">
    <source>
        <dbReference type="ARBA" id="ARBA00023018"/>
    </source>
</evidence>
<comment type="subcellular location">
    <subcellularLocation>
        <location evidence="12">Postsynaptic cell membrane</location>
        <topology evidence="12">Single-pass type I membrane protein</topology>
    </subcellularLocation>
</comment>
<keyword evidence="9" id="KW-0472">Membrane</keyword>
<dbReference type="PROSITE" id="PS50268">
    <property type="entry name" value="CADHERIN_2"/>
    <property type="match status" value="2"/>
</dbReference>
<keyword evidence="10" id="KW-0325">Glycoprotein</keyword>
<dbReference type="EMBL" id="JH431842">
    <property type="status" value="NOT_ANNOTATED_CDS"/>
    <property type="molecule type" value="Genomic_DNA"/>
</dbReference>
<feature type="domain" description="Cadherin" evidence="17">
    <location>
        <begin position="61"/>
        <end position="134"/>
    </location>
</feature>
<sequence>MAYIWILLVVWISGIVSEKNPVPHLDLVKPEVGYHGLIKEDELTVEVTPKIRAIGAEICSFRVVNKPHGEVPFQLRLVDKTKGTAELIAKKEVNCEKRKNYKFSIAAVSCDGVYSENATVHVSVIDVNEYEPEFLEQSYVVQVDEGRIYDEIIQVKATDEDCTPKFGDVCKYEFSDPNQLFVIDSEGKIKNTEALDWGKSHNHILSVYAYDCGMKRSKPVMVTIKVNRVCHLGWKGIPQRIEYTPGSGRKVLFLESQLDLCDVPCQVEHVSTTVRLATQHIGKGCDRDTYSVESQRKLCGASVDSVDLLPTPGLGAEWTKSLPTDDGHESDQIYEFDGVTNAVVIPPSTLPHHLPNNFTISTWMKHRQHTENNSHVREYIICNADDHKMGRPHYAVFVRNCRLILLIRRDYTEENMNTFKPAEWRWKLSQVCDNEWHHYAINVNFPEVTLYVDGQKFHIEKKNPAIIDDWPLHKAKGINTTLVVGACWHGGESRMGHHFGGFLAGLAILRGRTEKPSVLACLHKCKESLEVPGMELLEPGMELLNNNDLTVVAIEGNNKTNLETLVQKVAYTNSREFPTPGRRNLRLFTSVLCSNGKTLKVPLTESYVMVLQPEQPTITINGSSNTACDYYECKKGVKVFESVSISVSRDKDETTTRHAGEYKLDSCTVSVLPPLNLDLEYFILPEHHLSELGIVYKQNKDGVVLSGADMIFNYEQVVRQLLYHIRNPAYYLNRAFKLVCSELNGRFVSNEYLVTLAVIHPQTETKPDKPAPAANLQANRHHVEFVAPKHKTNEATYLESNNADASETIALSSATQQRSQETREDDEMAWDDSSLTIIVNPMDQIGDEEKGAQPVNDDDSDSSDDNSSFHDDIESSEDETEKVKERDLEWDDSTLTY</sequence>
<dbReference type="SMART" id="SM00112">
    <property type="entry name" value="CA"/>
    <property type="match status" value="2"/>
</dbReference>
<dbReference type="GO" id="GO:0005509">
    <property type="term" value="F:calcium ion binding"/>
    <property type="evidence" value="ECO:0007669"/>
    <property type="project" value="UniProtKB-UniRule"/>
</dbReference>
<keyword evidence="7" id="KW-1133">Transmembrane helix</keyword>
<reference evidence="18" key="2">
    <citation type="submission" date="2015-02" db="UniProtKB">
        <authorList>
            <consortium name="EnsemblMetazoa"/>
        </authorList>
    </citation>
    <scope>IDENTIFICATION</scope>
</reference>
<dbReference type="GO" id="GO:0050806">
    <property type="term" value="P:positive regulation of synaptic transmission"/>
    <property type="evidence" value="ECO:0007669"/>
    <property type="project" value="TreeGrafter"/>
</dbReference>
<evidence type="ECO:0000256" key="15">
    <source>
        <dbReference type="SAM" id="MobiDB-lite"/>
    </source>
</evidence>